<organism evidence="4">
    <name type="scientific">freshwater metagenome</name>
    <dbReference type="NCBI Taxonomy" id="449393"/>
    <lineage>
        <taxon>unclassified sequences</taxon>
        <taxon>metagenomes</taxon>
        <taxon>ecological metagenomes</taxon>
    </lineage>
</organism>
<dbReference type="PRINTS" id="PR00455">
    <property type="entry name" value="HTHTETR"/>
</dbReference>
<dbReference type="GO" id="GO:0000976">
    <property type="term" value="F:transcription cis-regulatory region binding"/>
    <property type="evidence" value="ECO:0007669"/>
    <property type="project" value="TreeGrafter"/>
</dbReference>
<reference evidence="4" key="1">
    <citation type="submission" date="2020-05" db="EMBL/GenBank/DDBJ databases">
        <authorList>
            <person name="Chiriac C."/>
            <person name="Salcher M."/>
            <person name="Ghai R."/>
            <person name="Kavagutti S V."/>
        </authorList>
    </citation>
    <scope>NUCLEOTIDE SEQUENCE</scope>
</reference>
<dbReference type="GO" id="GO:0003700">
    <property type="term" value="F:DNA-binding transcription factor activity"/>
    <property type="evidence" value="ECO:0007669"/>
    <property type="project" value="TreeGrafter"/>
</dbReference>
<protein>
    <submittedName>
        <fullName evidence="4">Unannotated protein</fullName>
    </submittedName>
</protein>
<dbReference type="PANTHER" id="PTHR30055">
    <property type="entry name" value="HTH-TYPE TRANSCRIPTIONAL REGULATOR RUTR"/>
    <property type="match status" value="1"/>
</dbReference>
<evidence type="ECO:0000259" key="3">
    <source>
        <dbReference type="PROSITE" id="PS50977"/>
    </source>
</evidence>
<feature type="compositionally biased region" description="Low complexity" evidence="2">
    <location>
        <begin position="207"/>
        <end position="227"/>
    </location>
</feature>
<dbReference type="InterPro" id="IPR009057">
    <property type="entry name" value="Homeodomain-like_sf"/>
</dbReference>
<dbReference type="InterPro" id="IPR001647">
    <property type="entry name" value="HTH_TetR"/>
</dbReference>
<feature type="region of interest" description="Disordered" evidence="2">
    <location>
        <begin position="202"/>
        <end position="227"/>
    </location>
</feature>
<dbReference type="InterPro" id="IPR050109">
    <property type="entry name" value="HTH-type_TetR-like_transc_reg"/>
</dbReference>
<gene>
    <name evidence="4" type="ORF">UFOPK2761_02376</name>
</gene>
<dbReference type="PROSITE" id="PS50977">
    <property type="entry name" value="HTH_TETR_2"/>
    <property type="match status" value="1"/>
</dbReference>
<dbReference type="Gene3D" id="1.10.357.10">
    <property type="entry name" value="Tetracycline Repressor, domain 2"/>
    <property type="match status" value="1"/>
</dbReference>
<sequence length="227" mass="24260">MVTAATTRVPQEERSRAMRARLLEATVELLVERGFAGTSTTLVSERAGVSRGAQLHHFPTKNDLVVAAVEHLTAVRGAELEAAAAALPSGGGTRAVLTLLGDHFTSPVFTAALELWVAARTDPALMEAVAPLEQKVGREVHRLTVELLGADESVPGVRELVQATLDLVRGLGLANTITDDRRRRERILDRWAQVIDLTLDAAPGPLSDPTDARATPATPATSRETTR</sequence>
<evidence type="ECO:0000256" key="2">
    <source>
        <dbReference type="SAM" id="MobiDB-lite"/>
    </source>
</evidence>
<evidence type="ECO:0000313" key="4">
    <source>
        <dbReference type="EMBL" id="CAB4757112.1"/>
    </source>
</evidence>
<feature type="domain" description="HTH tetR-type" evidence="3">
    <location>
        <begin position="16"/>
        <end position="76"/>
    </location>
</feature>
<dbReference type="PANTHER" id="PTHR30055:SF226">
    <property type="entry name" value="HTH-TYPE TRANSCRIPTIONAL REGULATOR PKSA"/>
    <property type="match status" value="1"/>
</dbReference>
<dbReference type="AlphaFoldDB" id="A0A6J6UBD6"/>
<name>A0A6J6UBD6_9ZZZZ</name>
<dbReference type="EMBL" id="CAEZYQ010000020">
    <property type="protein sequence ID" value="CAB4757112.1"/>
    <property type="molecule type" value="Genomic_DNA"/>
</dbReference>
<keyword evidence="1" id="KW-0238">DNA-binding</keyword>
<dbReference type="Pfam" id="PF00440">
    <property type="entry name" value="TetR_N"/>
    <property type="match status" value="1"/>
</dbReference>
<evidence type="ECO:0000256" key="1">
    <source>
        <dbReference type="ARBA" id="ARBA00023125"/>
    </source>
</evidence>
<accession>A0A6J6UBD6</accession>
<proteinExistence type="predicted"/>
<dbReference type="SUPFAM" id="SSF46689">
    <property type="entry name" value="Homeodomain-like"/>
    <property type="match status" value="1"/>
</dbReference>